<keyword evidence="4" id="KW-0676">Redox-active center</keyword>
<keyword evidence="3" id="KW-1015">Disulfide bond</keyword>
<dbReference type="PANTHER" id="PTHR42852:SF6">
    <property type="entry name" value="THIOL:DISULFIDE INTERCHANGE PROTEIN DSBE"/>
    <property type="match status" value="1"/>
</dbReference>
<dbReference type="GO" id="GO:0030313">
    <property type="term" value="C:cell envelope"/>
    <property type="evidence" value="ECO:0007669"/>
    <property type="project" value="UniProtKB-SubCell"/>
</dbReference>
<keyword evidence="2" id="KW-0201">Cytochrome c-type biogenesis</keyword>
<evidence type="ECO:0000313" key="8">
    <source>
        <dbReference type="Proteomes" id="UP000535020"/>
    </source>
</evidence>
<comment type="caution">
    <text evidence="7">The sequence shown here is derived from an EMBL/GenBank/DDBJ whole genome shotgun (WGS) entry which is preliminary data.</text>
</comment>
<dbReference type="CDD" id="cd02966">
    <property type="entry name" value="TlpA_like_family"/>
    <property type="match status" value="1"/>
</dbReference>
<dbReference type="InterPro" id="IPR050553">
    <property type="entry name" value="Thioredoxin_ResA/DsbE_sf"/>
</dbReference>
<evidence type="ECO:0000256" key="1">
    <source>
        <dbReference type="ARBA" id="ARBA00004196"/>
    </source>
</evidence>
<gene>
    <name evidence="7" type="ORF">HZF10_05795</name>
</gene>
<dbReference type="Pfam" id="PF08534">
    <property type="entry name" value="Redoxin"/>
    <property type="match status" value="1"/>
</dbReference>
<comment type="subcellular location">
    <subcellularLocation>
        <location evidence="1">Cell envelope</location>
    </subcellularLocation>
</comment>
<dbReference type="EMBL" id="JACBJI010000002">
    <property type="protein sequence ID" value="NYA70425.1"/>
    <property type="molecule type" value="Genomic_DNA"/>
</dbReference>
<dbReference type="InterPro" id="IPR013766">
    <property type="entry name" value="Thioredoxin_domain"/>
</dbReference>
<dbReference type="InterPro" id="IPR013740">
    <property type="entry name" value="Redoxin"/>
</dbReference>
<evidence type="ECO:0000256" key="4">
    <source>
        <dbReference type="ARBA" id="ARBA00023284"/>
    </source>
</evidence>
<sequence>MKKLLLGLFLASAGLYAQDNKVKFTAEIQNRNSDSIVIKGRNFNKVIKGKDGKFSDTFEAPQGFYQLGDGTEVTQLYLTPGSDITLKMDAKMFDETIKYSGKGSAESNVLAYMAIEQEKLDPLMEKNDQQGFLTGYDKLTKDVTAKLGEKDINDQFRTQMTMSLQQSKGQLEQMFAAKAAMAKLNGTVSPDFEYENHKGGKTKLSALKGKYVYIDTWATWCGPCRQEIPHLAKVEEKYHGKNIEFVSVSIDAQKDHDKWKKFVDDKKLGGVQVMADKDWNSDWAKAYGIQSIPRFILIGPDGKIIDSDAPRPSDPNLVAKLDTLVK</sequence>
<accession>A0A7Y9C4Z4</accession>
<reference evidence="7 8" key="1">
    <citation type="submission" date="2020-07" db="EMBL/GenBank/DDBJ databases">
        <authorList>
            <person name="Sun Q."/>
        </authorList>
    </citation>
    <scope>NUCLEOTIDE SEQUENCE [LARGE SCALE GENOMIC DNA]</scope>
    <source>
        <strain evidence="7 8">MAH-1</strain>
    </source>
</reference>
<keyword evidence="8" id="KW-1185">Reference proteome</keyword>
<dbReference type="PROSITE" id="PS51352">
    <property type="entry name" value="THIOREDOXIN_2"/>
    <property type="match status" value="1"/>
</dbReference>
<evidence type="ECO:0000256" key="3">
    <source>
        <dbReference type="ARBA" id="ARBA00023157"/>
    </source>
</evidence>
<evidence type="ECO:0000256" key="2">
    <source>
        <dbReference type="ARBA" id="ARBA00022748"/>
    </source>
</evidence>
<dbReference type="GO" id="GO:0016491">
    <property type="term" value="F:oxidoreductase activity"/>
    <property type="evidence" value="ECO:0007669"/>
    <property type="project" value="InterPro"/>
</dbReference>
<proteinExistence type="predicted"/>
<dbReference type="PANTHER" id="PTHR42852">
    <property type="entry name" value="THIOL:DISULFIDE INTERCHANGE PROTEIN DSBE"/>
    <property type="match status" value="1"/>
</dbReference>
<feature type="domain" description="Thioredoxin" evidence="6">
    <location>
        <begin position="183"/>
        <end position="326"/>
    </location>
</feature>
<protein>
    <submittedName>
        <fullName evidence="7">TlpA family protein disulfide reductase</fullName>
    </submittedName>
</protein>
<name>A0A7Y9C4Z4_9FLAO</name>
<dbReference type="Proteomes" id="UP000535020">
    <property type="component" value="Unassembled WGS sequence"/>
</dbReference>
<feature type="chain" id="PRO_5031391303" evidence="5">
    <location>
        <begin position="18"/>
        <end position="326"/>
    </location>
</feature>
<dbReference type="SUPFAM" id="SSF52833">
    <property type="entry name" value="Thioredoxin-like"/>
    <property type="match status" value="1"/>
</dbReference>
<feature type="signal peptide" evidence="5">
    <location>
        <begin position="1"/>
        <end position="17"/>
    </location>
</feature>
<dbReference type="GO" id="GO:0017004">
    <property type="term" value="P:cytochrome complex assembly"/>
    <property type="evidence" value="ECO:0007669"/>
    <property type="project" value="UniProtKB-KW"/>
</dbReference>
<evidence type="ECO:0000259" key="6">
    <source>
        <dbReference type="PROSITE" id="PS51352"/>
    </source>
</evidence>
<keyword evidence="5" id="KW-0732">Signal</keyword>
<dbReference type="InterPro" id="IPR036249">
    <property type="entry name" value="Thioredoxin-like_sf"/>
</dbReference>
<evidence type="ECO:0000313" key="7">
    <source>
        <dbReference type="EMBL" id="NYA70425.1"/>
    </source>
</evidence>
<dbReference type="RefSeq" id="WP_176005236.1">
    <property type="nucleotide sequence ID" value="NZ_JABWMI010000006.1"/>
</dbReference>
<dbReference type="Gene3D" id="3.40.30.10">
    <property type="entry name" value="Glutaredoxin"/>
    <property type="match status" value="1"/>
</dbReference>
<dbReference type="AlphaFoldDB" id="A0A7Y9C4Z4"/>
<evidence type="ECO:0000256" key="5">
    <source>
        <dbReference type="SAM" id="SignalP"/>
    </source>
</evidence>
<organism evidence="7 8">
    <name type="scientific">Flavobacterium agri</name>
    <dbReference type="NCBI Taxonomy" id="2743471"/>
    <lineage>
        <taxon>Bacteria</taxon>
        <taxon>Pseudomonadati</taxon>
        <taxon>Bacteroidota</taxon>
        <taxon>Flavobacteriia</taxon>
        <taxon>Flavobacteriales</taxon>
        <taxon>Flavobacteriaceae</taxon>
        <taxon>Flavobacterium</taxon>
    </lineage>
</organism>